<keyword evidence="4" id="KW-1185">Reference proteome</keyword>
<evidence type="ECO:0000313" key="4">
    <source>
        <dbReference type="Proteomes" id="UP000070617"/>
    </source>
</evidence>
<evidence type="ECO:0000313" key="3">
    <source>
        <dbReference type="EMBL" id="KXA14992.1"/>
    </source>
</evidence>
<dbReference type="PANTHER" id="PTHR34039">
    <property type="entry name" value="UPF0102 PROTEIN YRAN"/>
    <property type="match status" value="1"/>
</dbReference>
<dbReference type="InterPro" id="IPR011856">
    <property type="entry name" value="tRNA_endonuc-like_dom_sf"/>
</dbReference>
<dbReference type="EMBL" id="LRPX01000035">
    <property type="protein sequence ID" value="KXA14992.1"/>
    <property type="molecule type" value="Genomic_DNA"/>
</dbReference>
<dbReference type="InterPro" id="IPR003509">
    <property type="entry name" value="UPF0102_YraN-like"/>
</dbReference>
<dbReference type="PANTHER" id="PTHR34039:SF1">
    <property type="entry name" value="UPF0102 PROTEIN YRAN"/>
    <property type="match status" value="1"/>
</dbReference>
<dbReference type="AlphaFoldDB" id="A0A133NFC1"/>
<dbReference type="RefSeq" id="WP_008801536.1">
    <property type="nucleotide sequence ID" value="NZ_KQ956530.1"/>
</dbReference>
<dbReference type="SUPFAM" id="SSF52980">
    <property type="entry name" value="Restriction endonuclease-like"/>
    <property type="match status" value="1"/>
</dbReference>
<dbReference type="HAMAP" id="MF_00048">
    <property type="entry name" value="UPF0102"/>
    <property type="match status" value="1"/>
</dbReference>
<accession>A0A133NFC1</accession>
<dbReference type="Proteomes" id="UP000070617">
    <property type="component" value="Unassembled WGS sequence"/>
</dbReference>
<name>A0A133NFC1_9FUSO</name>
<evidence type="ECO:0000256" key="1">
    <source>
        <dbReference type="ARBA" id="ARBA00006738"/>
    </source>
</evidence>
<dbReference type="InterPro" id="IPR011335">
    <property type="entry name" value="Restrct_endonuc-II-like"/>
</dbReference>
<dbReference type="NCBIfam" id="NF009150">
    <property type="entry name" value="PRK12497.1-3"/>
    <property type="match status" value="1"/>
</dbReference>
<protein>
    <recommendedName>
        <fullName evidence="2">UPF0102 protein HMPREF3206_00823</fullName>
    </recommendedName>
</protein>
<dbReference type="STRING" id="134605.HMPREF3206_00823"/>
<comment type="caution">
    <text evidence="3">The sequence shown here is derived from an EMBL/GenBank/DDBJ whole genome shotgun (WGS) entry which is preliminary data.</text>
</comment>
<gene>
    <name evidence="3" type="ORF">HMPREF3206_00823</name>
</gene>
<proteinExistence type="inferred from homology"/>
<sequence>MQNNRQKGNEYEERAVNILRENQYQILERNFRIFQGEIDIIAEKDGVLVFIEVKYRKNRNFGYGKEAVDSRKLGKIFRVAEYYKTYCGKQYQKMRIDVIHFLGDTYFWEKDVAWGDEIGCEMF</sequence>
<comment type="similarity">
    <text evidence="1 2">Belongs to the UPF0102 family.</text>
</comment>
<dbReference type="GO" id="GO:0003676">
    <property type="term" value="F:nucleic acid binding"/>
    <property type="evidence" value="ECO:0007669"/>
    <property type="project" value="InterPro"/>
</dbReference>
<evidence type="ECO:0000256" key="2">
    <source>
        <dbReference type="HAMAP-Rule" id="MF_00048"/>
    </source>
</evidence>
<reference evidence="4" key="1">
    <citation type="submission" date="2016-01" db="EMBL/GenBank/DDBJ databases">
        <authorList>
            <person name="Mitreva M."/>
            <person name="Pepin K.H."/>
            <person name="Mihindukulasuriya K.A."/>
            <person name="Fulton R."/>
            <person name="Fronick C."/>
            <person name="O'Laughlin M."/>
            <person name="Miner T."/>
            <person name="Herter B."/>
            <person name="Rosa B.A."/>
            <person name="Cordes M."/>
            <person name="Tomlinson C."/>
            <person name="Wollam A."/>
            <person name="Palsikar V.B."/>
            <person name="Mardis E.R."/>
            <person name="Wilson R.K."/>
        </authorList>
    </citation>
    <scope>NUCLEOTIDE SEQUENCE [LARGE SCALE GENOMIC DNA]</scope>
    <source>
        <strain evidence="4">CMW8396</strain>
    </source>
</reference>
<dbReference type="Pfam" id="PF02021">
    <property type="entry name" value="UPF0102"/>
    <property type="match status" value="1"/>
</dbReference>
<dbReference type="Gene3D" id="3.40.1350.10">
    <property type="match status" value="1"/>
</dbReference>
<dbReference type="PATRIC" id="fig|134605.3.peg.820"/>
<organism evidence="3 4">
    <name type="scientific">Fusobacterium equinum</name>
    <dbReference type="NCBI Taxonomy" id="134605"/>
    <lineage>
        <taxon>Bacteria</taxon>
        <taxon>Fusobacteriati</taxon>
        <taxon>Fusobacteriota</taxon>
        <taxon>Fusobacteriia</taxon>
        <taxon>Fusobacteriales</taxon>
        <taxon>Fusobacteriaceae</taxon>
        <taxon>Fusobacterium</taxon>
    </lineage>
</organism>